<dbReference type="Proteomes" id="UP000035642">
    <property type="component" value="Unassembled WGS sequence"/>
</dbReference>
<proteinExistence type="predicted"/>
<evidence type="ECO:0000313" key="2">
    <source>
        <dbReference type="WBParaSite" id="ACAC_0000554301-mRNA-1"/>
    </source>
</evidence>
<reference evidence="1" key="1">
    <citation type="submission" date="2012-09" db="EMBL/GenBank/DDBJ databases">
        <authorList>
            <person name="Martin A.A."/>
        </authorList>
    </citation>
    <scope>NUCLEOTIDE SEQUENCE</scope>
</reference>
<sequence length="161" mass="19037">LDSSGCKTYCRKTTDQWTEWSEFFTKSLEERCDARQVPRASRTHWATLKHDREKWRIYWRPLESLDDKRDYYYVFQDYWTKVGYNNNPVNMLGLRKDQFVKIMSDPSLHWNRSPNLPVSILPRNYAQLSCKPPMCNPYTQSFGFGVSCTMHSTSLSIVGSD</sequence>
<dbReference type="PANTHER" id="PTHR36520">
    <property type="entry name" value="PROTEIN CBG13000-RELATED"/>
    <property type="match status" value="1"/>
</dbReference>
<dbReference type="WBParaSite" id="ACAC_0000554301-mRNA-1">
    <property type="protein sequence ID" value="ACAC_0000554301-mRNA-1"/>
    <property type="gene ID" value="ACAC_0000554301"/>
</dbReference>
<dbReference type="AlphaFoldDB" id="A0A0K0D648"/>
<reference evidence="2" key="2">
    <citation type="submission" date="2017-02" db="UniProtKB">
        <authorList>
            <consortium name="WormBaseParasite"/>
        </authorList>
    </citation>
    <scope>IDENTIFICATION</scope>
</reference>
<evidence type="ECO:0000313" key="1">
    <source>
        <dbReference type="Proteomes" id="UP000035642"/>
    </source>
</evidence>
<accession>A0A0K0D648</accession>
<name>A0A0K0D648_ANGCA</name>
<protein>
    <submittedName>
        <fullName evidence="2">CW domain-containing protein</fullName>
    </submittedName>
</protein>
<keyword evidence="1" id="KW-1185">Reference proteome</keyword>
<dbReference type="PANTHER" id="PTHR36520:SF1">
    <property type="entry name" value="PROTEIN CBG14667"/>
    <property type="match status" value="1"/>
</dbReference>
<organism evidence="1 2">
    <name type="scientific">Angiostrongylus cantonensis</name>
    <name type="common">Rat lungworm</name>
    <dbReference type="NCBI Taxonomy" id="6313"/>
    <lineage>
        <taxon>Eukaryota</taxon>
        <taxon>Metazoa</taxon>
        <taxon>Ecdysozoa</taxon>
        <taxon>Nematoda</taxon>
        <taxon>Chromadorea</taxon>
        <taxon>Rhabditida</taxon>
        <taxon>Rhabditina</taxon>
        <taxon>Rhabditomorpha</taxon>
        <taxon>Strongyloidea</taxon>
        <taxon>Metastrongylidae</taxon>
        <taxon>Angiostrongylus</taxon>
    </lineage>
</organism>